<name>A0AAV7HE39_DENCH</name>
<keyword evidence="5 8" id="KW-0863">Zinc-finger</keyword>
<dbReference type="EMBL" id="JAGFBR010000005">
    <property type="protein sequence ID" value="KAH0466420.1"/>
    <property type="molecule type" value="Genomic_DNA"/>
</dbReference>
<proteinExistence type="predicted"/>
<keyword evidence="3" id="KW-0808">Transferase</keyword>
<sequence>MGSICSCFGVEDFGEYRNPYGSVYRGCVCLRFLSQRFMLMYALLLQREGHAAPSSSSSLVSVAPRTDESFSDTFRSLPRPLAFDDPRFTQMHDGGPLRRHDKPLIHSDEESEPLRRVKKDDKIESTSLPAKLCGYNSGVFTKCCSESSLKHPSIEITGGATYMFPSSEEEDVCPTCLEEYTFDNPRIILQCSHHFHLGCIYEWMERSELCPVCGKVTGFILVAHMYFYQHC</sequence>
<keyword evidence="6" id="KW-0833">Ubl conjugation pathway</keyword>
<dbReference type="PROSITE" id="PS50089">
    <property type="entry name" value="ZF_RING_2"/>
    <property type="match status" value="1"/>
</dbReference>
<dbReference type="PANTHER" id="PTHR46463:SF10">
    <property type="entry name" value="OS01G0926200 PROTEIN"/>
    <property type="match status" value="1"/>
</dbReference>
<comment type="catalytic activity">
    <reaction evidence="1">
        <text>S-ubiquitinyl-[E2 ubiquitin-conjugating enzyme]-L-cysteine + [acceptor protein]-L-lysine = [E2 ubiquitin-conjugating enzyme]-L-cysteine + N(6)-ubiquitinyl-[acceptor protein]-L-lysine.</text>
        <dbReference type="EC" id="2.3.2.27"/>
    </reaction>
</comment>
<dbReference type="Proteomes" id="UP000775213">
    <property type="component" value="Unassembled WGS sequence"/>
</dbReference>
<keyword evidence="12" id="KW-1185">Reference proteome</keyword>
<dbReference type="InterPro" id="IPR001841">
    <property type="entry name" value="Znf_RING"/>
</dbReference>
<evidence type="ECO:0000313" key="12">
    <source>
        <dbReference type="Proteomes" id="UP000775213"/>
    </source>
</evidence>
<accession>A0AAV7HE39</accession>
<evidence type="ECO:0000256" key="7">
    <source>
        <dbReference type="ARBA" id="ARBA00022833"/>
    </source>
</evidence>
<evidence type="ECO:0000256" key="2">
    <source>
        <dbReference type="ARBA" id="ARBA00012483"/>
    </source>
</evidence>
<evidence type="ECO:0000259" key="10">
    <source>
        <dbReference type="PROSITE" id="PS50089"/>
    </source>
</evidence>
<dbReference type="PANTHER" id="PTHR46463">
    <property type="entry name" value="ZINC FINGER, RING/FYVE/PHD-TYPE"/>
    <property type="match status" value="1"/>
</dbReference>
<evidence type="ECO:0000256" key="3">
    <source>
        <dbReference type="ARBA" id="ARBA00022679"/>
    </source>
</evidence>
<dbReference type="EC" id="2.3.2.27" evidence="2"/>
<organism evidence="11 12">
    <name type="scientific">Dendrobium chrysotoxum</name>
    <name type="common">Orchid</name>
    <dbReference type="NCBI Taxonomy" id="161865"/>
    <lineage>
        <taxon>Eukaryota</taxon>
        <taxon>Viridiplantae</taxon>
        <taxon>Streptophyta</taxon>
        <taxon>Embryophyta</taxon>
        <taxon>Tracheophyta</taxon>
        <taxon>Spermatophyta</taxon>
        <taxon>Magnoliopsida</taxon>
        <taxon>Liliopsida</taxon>
        <taxon>Asparagales</taxon>
        <taxon>Orchidaceae</taxon>
        <taxon>Epidendroideae</taxon>
        <taxon>Malaxideae</taxon>
        <taxon>Dendrobiinae</taxon>
        <taxon>Dendrobium</taxon>
    </lineage>
</organism>
<evidence type="ECO:0000256" key="8">
    <source>
        <dbReference type="PROSITE-ProRule" id="PRU00175"/>
    </source>
</evidence>
<feature type="compositionally biased region" description="Basic and acidic residues" evidence="9">
    <location>
        <begin position="95"/>
        <end position="120"/>
    </location>
</feature>
<dbReference type="GO" id="GO:0008270">
    <property type="term" value="F:zinc ion binding"/>
    <property type="evidence" value="ECO:0007669"/>
    <property type="project" value="UniProtKB-KW"/>
</dbReference>
<evidence type="ECO:0000313" key="11">
    <source>
        <dbReference type="EMBL" id="KAH0466420.1"/>
    </source>
</evidence>
<feature type="domain" description="RING-type" evidence="10">
    <location>
        <begin position="173"/>
        <end position="213"/>
    </location>
</feature>
<keyword evidence="4" id="KW-0479">Metal-binding</keyword>
<dbReference type="SMART" id="SM00184">
    <property type="entry name" value="RING"/>
    <property type="match status" value="1"/>
</dbReference>
<dbReference type="InterPro" id="IPR013083">
    <property type="entry name" value="Znf_RING/FYVE/PHD"/>
</dbReference>
<dbReference type="AlphaFoldDB" id="A0AAV7HE39"/>
<comment type="caution">
    <text evidence="11">The sequence shown here is derived from an EMBL/GenBank/DDBJ whole genome shotgun (WGS) entry which is preliminary data.</text>
</comment>
<feature type="region of interest" description="Disordered" evidence="9">
    <location>
        <begin position="81"/>
        <end position="120"/>
    </location>
</feature>
<protein>
    <recommendedName>
        <fullName evidence="2">RING-type E3 ubiquitin transferase</fullName>
        <ecNumber evidence="2">2.3.2.27</ecNumber>
    </recommendedName>
</protein>
<evidence type="ECO:0000256" key="1">
    <source>
        <dbReference type="ARBA" id="ARBA00000900"/>
    </source>
</evidence>
<dbReference type="SUPFAM" id="SSF57850">
    <property type="entry name" value="RING/U-box"/>
    <property type="match status" value="1"/>
</dbReference>
<evidence type="ECO:0000256" key="6">
    <source>
        <dbReference type="ARBA" id="ARBA00022786"/>
    </source>
</evidence>
<evidence type="ECO:0000256" key="5">
    <source>
        <dbReference type="ARBA" id="ARBA00022771"/>
    </source>
</evidence>
<evidence type="ECO:0000256" key="4">
    <source>
        <dbReference type="ARBA" id="ARBA00022723"/>
    </source>
</evidence>
<dbReference type="Gene3D" id="3.30.40.10">
    <property type="entry name" value="Zinc/RING finger domain, C3HC4 (zinc finger)"/>
    <property type="match status" value="1"/>
</dbReference>
<dbReference type="Pfam" id="PF13639">
    <property type="entry name" value="zf-RING_2"/>
    <property type="match status" value="1"/>
</dbReference>
<gene>
    <name evidence="11" type="ORF">IEQ34_003658</name>
</gene>
<reference evidence="11 12" key="1">
    <citation type="journal article" date="2021" name="Hortic Res">
        <title>Chromosome-scale assembly of the Dendrobium chrysotoxum genome enhances the understanding of orchid evolution.</title>
        <authorList>
            <person name="Zhang Y."/>
            <person name="Zhang G.Q."/>
            <person name="Zhang D."/>
            <person name="Liu X.D."/>
            <person name="Xu X.Y."/>
            <person name="Sun W.H."/>
            <person name="Yu X."/>
            <person name="Zhu X."/>
            <person name="Wang Z.W."/>
            <person name="Zhao X."/>
            <person name="Zhong W.Y."/>
            <person name="Chen H."/>
            <person name="Yin W.L."/>
            <person name="Huang T."/>
            <person name="Niu S.C."/>
            <person name="Liu Z.J."/>
        </authorList>
    </citation>
    <scope>NUCLEOTIDE SEQUENCE [LARGE SCALE GENOMIC DNA]</scope>
    <source>
        <strain evidence="11">Lindl</strain>
    </source>
</reference>
<dbReference type="GO" id="GO:0061630">
    <property type="term" value="F:ubiquitin protein ligase activity"/>
    <property type="evidence" value="ECO:0007669"/>
    <property type="project" value="UniProtKB-EC"/>
</dbReference>
<evidence type="ECO:0000256" key="9">
    <source>
        <dbReference type="SAM" id="MobiDB-lite"/>
    </source>
</evidence>
<keyword evidence="7" id="KW-0862">Zinc</keyword>